<name>X0XGS9_9ZZZZ</name>
<feature type="non-terminal residue" evidence="1">
    <location>
        <position position="1"/>
    </location>
</feature>
<evidence type="ECO:0000313" key="1">
    <source>
        <dbReference type="EMBL" id="GAG34607.1"/>
    </source>
</evidence>
<gene>
    <name evidence="1" type="ORF">S01H1_68753</name>
</gene>
<organism evidence="1">
    <name type="scientific">marine sediment metagenome</name>
    <dbReference type="NCBI Taxonomy" id="412755"/>
    <lineage>
        <taxon>unclassified sequences</taxon>
        <taxon>metagenomes</taxon>
        <taxon>ecological metagenomes</taxon>
    </lineage>
</organism>
<sequence length="67" mass="7529">ATIVAVRTPCSGVSFDTSLKTIRFELLGGGFNIRLEGTLDASERRIVGDWFNIATGIKWWSWDVRLQ</sequence>
<dbReference type="AlphaFoldDB" id="X0XGS9"/>
<accession>X0XGS9</accession>
<dbReference type="EMBL" id="BARS01045606">
    <property type="protein sequence ID" value="GAG34607.1"/>
    <property type="molecule type" value="Genomic_DNA"/>
</dbReference>
<comment type="caution">
    <text evidence="1">The sequence shown here is derived from an EMBL/GenBank/DDBJ whole genome shotgun (WGS) entry which is preliminary data.</text>
</comment>
<proteinExistence type="predicted"/>
<protein>
    <submittedName>
        <fullName evidence="1">Uncharacterized protein</fullName>
    </submittedName>
</protein>
<reference evidence="1" key="1">
    <citation type="journal article" date="2014" name="Front. Microbiol.">
        <title>High frequency of phylogenetically diverse reductive dehalogenase-homologous genes in deep subseafloor sedimentary metagenomes.</title>
        <authorList>
            <person name="Kawai M."/>
            <person name="Futagami T."/>
            <person name="Toyoda A."/>
            <person name="Takaki Y."/>
            <person name="Nishi S."/>
            <person name="Hori S."/>
            <person name="Arai W."/>
            <person name="Tsubouchi T."/>
            <person name="Morono Y."/>
            <person name="Uchiyama I."/>
            <person name="Ito T."/>
            <person name="Fujiyama A."/>
            <person name="Inagaki F."/>
            <person name="Takami H."/>
        </authorList>
    </citation>
    <scope>NUCLEOTIDE SEQUENCE</scope>
    <source>
        <strain evidence="1">Expedition CK06-06</strain>
    </source>
</reference>